<sequence length="323" mass="38499">MDLKLLSRPDWDQESYPDSSDFLVLIFFAPFFLFLRLILDRCIFERVARRLVVPKGLCADSNERRKKVVKFKESAWKCLCSFSVEAFALYVTYKEPWFKDTRSFWLGPGDQVWPDQKIKLKMKGMYMFVGGLNVYAFFALFFWETRRSDFKVMLVHHIVTSFLIILSYVFRFARIGSVILALHEISDVFLEIGKMCKYSGAETMTSVSFVLFFLSWTTLRLIYYPFWILWSTRFSTYICMNLCSYESIKVKTEYWDKKHLMETGPPLILFYYVFNTLLYCLQILHIYWWILIYRVLISQIRAKGKVAKDIRSDSEGEDDEHQD</sequence>
<feature type="transmembrane region" description="Helical" evidence="6">
    <location>
        <begin position="203"/>
        <end position="223"/>
    </location>
</feature>
<feature type="transmembrane region" description="Helical" evidence="6">
    <location>
        <begin position="155"/>
        <end position="182"/>
    </location>
</feature>
<evidence type="ECO:0000313" key="9">
    <source>
        <dbReference type="EMBL" id="ANM60936.1"/>
    </source>
</evidence>
<dbReference type="EMBL" id="CP002684">
    <property type="protein sequence ID" value="ANM60936.1"/>
    <property type="molecule type" value="Genomic_DNA"/>
</dbReference>
<dbReference type="InterPro" id="IPR006634">
    <property type="entry name" value="TLC-dom"/>
</dbReference>
<evidence type="ECO:0000256" key="3">
    <source>
        <dbReference type="ARBA" id="ARBA00022989"/>
    </source>
</evidence>
<keyword evidence="4 5" id="KW-0472">Membrane</keyword>
<dbReference type="AlphaFoldDB" id="A0A1P8AW96"/>
<feature type="transmembrane region" description="Helical" evidence="6">
    <location>
        <begin position="125"/>
        <end position="143"/>
    </location>
</feature>
<dbReference type="OrthoDB" id="537032at2759"/>
<evidence type="ECO:0000313" key="10">
    <source>
        <dbReference type="Proteomes" id="UP000006548"/>
    </source>
</evidence>
<dbReference type="Araport" id="AT1G26200"/>
<evidence type="ECO:0000256" key="1">
    <source>
        <dbReference type="ARBA" id="ARBA00004477"/>
    </source>
</evidence>
<dbReference type="PROSITE" id="PS50922">
    <property type="entry name" value="TLC"/>
    <property type="match status" value="1"/>
</dbReference>
<dbReference type="Proteomes" id="UP000006548">
    <property type="component" value="Chromosome 1"/>
</dbReference>
<name>A0A1P8AW96_ARATH</name>
<keyword evidence="2 5" id="KW-0812">Transmembrane</keyword>
<evidence type="ECO:0000256" key="5">
    <source>
        <dbReference type="PROSITE-ProRule" id="PRU00205"/>
    </source>
</evidence>
<dbReference type="PANTHER" id="PTHR12560">
    <property type="entry name" value="LONGEVITY ASSURANCE FACTOR 1 LAG1"/>
    <property type="match status" value="1"/>
</dbReference>
<keyword evidence="10" id="KW-1185">Reference proteome</keyword>
<evidence type="ECO:0000256" key="4">
    <source>
        <dbReference type="ARBA" id="ARBA00023136"/>
    </source>
</evidence>
<dbReference type="SMART" id="SM00724">
    <property type="entry name" value="TLC"/>
    <property type="match status" value="1"/>
</dbReference>
<dbReference type="OMA" id="EVWKGFP"/>
<dbReference type="SMR" id="A0A1P8AW96"/>
<reference evidence="10" key="2">
    <citation type="journal article" date="2017" name="Plant J.">
        <title>Araport11: a complete reannotation of the Arabidopsis thaliana reference genome.</title>
        <authorList>
            <person name="Cheng C.Y."/>
            <person name="Krishnakumar V."/>
            <person name="Chan A.P."/>
            <person name="Thibaud-Nissen F."/>
            <person name="Schobel S."/>
            <person name="Town C.D."/>
        </authorList>
    </citation>
    <scope>GENOME REANNOTATION</scope>
    <source>
        <strain evidence="10">cv. Columbia</strain>
    </source>
</reference>
<organism evidence="9 10">
    <name type="scientific">Arabidopsis thaliana</name>
    <name type="common">Mouse-ear cress</name>
    <dbReference type="NCBI Taxonomy" id="3702"/>
    <lineage>
        <taxon>Eukaryota</taxon>
        <taxon>Viridiplantae</taxon>
        <taxon>Streptophyta</taxon>
        <taxon>Embryophyta</taxon>
        <taxon>Tracheophyta</taxon>
        <taxon>Spermatophyta</taxon>
        <taxon>Magnoliopsida</taxon>
        <taxon>eudicotyledons</taxon>
        <taxon>Gunneridae</taxon>
        <taxon>Pentapetalae</taxon>
        <taxon>rosids</taxon>
        <taxon>malvids</taxon>
        <taxon>Brassicales</taxon>
        <taxon>Brassicaceae</taxon>
        <taxon>Camelineae</taxon>
        <taxon>Arabidopsis</taxon>
    </lineage>
</organism>
<dbReference type="GO" id="GO:0005783">
    <property type="term" value="C:endoplasmic reticulum"/>
    <property type="evidence" value="ECO:0000318"/>
    <property type="project" value="GO_Central"/>
</dbReference>
<dbReference type="GO" id="GO:0005789">
    <property type="term" value="C:endoplasmic reticulum membrane"/>
    <property type="evidence" value="ECO:0007669"/>
    <property type="project" value="UniProtKB-SubCell"/>
</dbReference>
<dbReference type="STRING" id="3702.A0A1P8AW96"/>
<proteinExistence type="predicted"/>
<protein>
    <submittedName>
        <fullName evidence="9">TRAM, LAG1 and CLN8 (TLC) lipid-sensing domain containing protein</fullName>
    </submittedName>
</protein>
<keyword evidence="3 6" id="KW-1133">Transmembrane helix</keyword>
<dbReference type="Pfam" id="PF03798">
    <property type="entry name" value="TRAM_LAG1_CLN8"/>
    <property type="match status" value="1"/>
</dbReference>
<dbReference type="GO" id="GO:0050291">
    <property type="term" value="F:sphingosine N-acyltransferase activity"/>
    <property type="evidence" value="ECO:0000318"/>
    <property type="project" value="GO_Central"/>
</dbReference>
<comment type="subcellular location">
    <subcellularLocation>
        <location evidence="1">Endoplasmic reticulum membrane</location>
        <topology evidence="1">Multi-pass membrane protein</topology>
    </subcellularLocation>
</comment>
<reference evidence="9 10" key="1">
    <citation type="journal article" date="2000" name="Nature">
        <title>Sequence and analysis of chromosome 1 of the plant Arabidopsis thaliana.</title>
        <authorList>
            <person name="Theologis A."/>
            <person name="Ecker J.R."/>
            <person name="Palm C.J."/>
            <person name="Federspiel N.A."/>
            <person name="Kaul S."/>
            <person name="White O."/>
            <person name="Alonso J."/>
            <person name="Altafi H."/>
            <person name="Araujo R."/>
            <person name="Bowman C.L."/>
            <person name="Brooks S.Y."/>
            <person name="Buehler E."/>
            <person name="Chan A."/>
            <person name="Chao Q."/>
            <person name="Chen H."/>
            <person name="Cheuk R.F."/>
            <person name="Chin C.W."/>
            <person name="Chung M.K."/>
            <person name="Conn L."/>
            <person name="Conway A.B."/>
            <person name="Conway A.R."/>
            <person name="Creasy T.H."/>
            <person name="Dewar K."/>
            <person name="Dunn P."/>
            <person name="Etgu P."/>
            <person name="Feldblyum T.V."/>
            <person name="Feng J."/>
            <person name="Fong B."/>
            <person name="Fujii C.Y."/>
            <person name="Gill J.E."/>
            <person name="Goldsmith A.D."/>
            <person name="Haas B."/>
            <person name="Hansen N.F."/>
            <person name="Hughes B."/>
            <person name="Huizar L."/>
            <person name="Hunter J.L."/>
            <person name="Jenkins J."/>
            <person name="Johnson-Hopson C."/>
            <person name="Khan S."/>
            <person name="Khaykin E."/>
            <person name="Kim C.J."/>
            <person name="Koo H.L."/>
            <person name="Kremenetskaia I."/>
            <person name="Kurtz D.B."/>
            <person name="Kwan A."/>
            <person name="Lam B."/>
            <person name="Langin-Hooper S."/>
            <person name="Lee A."/>
            <person name="Lee J.M."/>
            <person name="Lenz C.A."/>
            <person name="Li J.H."/>
            <person name="Li Y."/>
            <person name="Lin X."/>
            <person name="Liu S.X."/>
            <person name="Liu Z.A."/>
            <person name="Luros J.S."/>
            <person name="Maiti R."/>
            <person name="Marziali A."/>
            <person name="Militscher J."/>
            <person name="Miranda M."/>
            <person name="Nguyen M."/>
            <person name="Nierman W.C."/>
            <person name="Osborne B.I."/>
            <person name="Pai G."/>
            <person name="Peterson J."/>
            <person name="Pham P.K."/>
            <person name="Rizzo M."/>
            <person name="Rooney T."/>
            <person name="Rowley D."/>
            <person name="Sakano H."/>
            <person name="Salzberg S.L."/>
            <person name="Schwartz J.R."/>
            <person name="Shinn P."/>
            <person name="Southwick A.M."/>
            <person name="Sun H."/>
            <person name="Tallon L.J."/>
            <person name="Tambunga G."/>
            <person name="Toriumi M.J."/>
            <person name="Town C.D."/>
            <person name="Utterback T."/>
            <person name="Van Aken S."/>
            <person name="Vaysberg M."/>
            <person name="Vysotskaia V.S."/>
            <person name="Walker M."/>
            <person name="Wu D."/>
            <person name="Yu G."/>
            <person name="Fraser C.M."/>
            <person name="Venter J.C."/>
            <person name="Davis R.W."/>
        </authorList>
    </citation>
    <scope>NUCLEOTIDE SEQUENCE [LARGE SCALE GENOMIC DNA]</scope>
    <source>
        <strain evidence="10">cv. Columbia</strain>
    </source>
</reference>
<dbReference type="PANTHER" id="PTHR12560:SF46">
    <property type="entry name" value="TRAM, LAG1 AND CLN8 (TLC) LIPID-SENSING DOMAIN CONTAINING PROTEIN"/>
    <property type="match status" value="1"/>
</dbReference>
<feature type="transmembrane region" description="Helical" evidence="6">
    <location>
        <begin position="20"/>
        <end position="39"/>
    </location>
</feature>
<dbReference type="TAIR" id="AT1G26200"/>
<gene>
    <name evidence="8 9" type="ordered locus">At1g26200</name>
    <name evidence="9" type="ORF">F28B23.26</name>
</gene>
<accession>A0A1P8AW96</accession>
<dbReference type="GO" id="GO:0046513">
    <property type="term" value="P:ceramide biosynthetic process"/>
    <property type="evidence" value="ECO:0000318"/>
    <property type="project" value="GO_Central"/>
</dbReference>
<dbReference type="InterPro" id="IPR016439">
    <property type="entry name" value="Lag1/Lac1-like"/>
</dbReference>
<evidence type="ECO:0000256" key="2">
    <source>
        <dbReference type="ARBA" id="ARBA00022692"/>
    </source>
</evidence>
<evidence type="ECO:0000259" key="7">
    <source>
        <dbReference type="PROSITE" id="PS50922"/>
    </source>
</evidence>
<evidence type="ECO:0000313" key="8">
    <source>
        <dbReference type="Araport" id="AT1G26200"/>
    </source>
</evidence>
<dbReference type="ExpressionAtlas" id="A0A1P8AW96">
    <property type="expression patterns" value="baseline and differential"/>
</dbReference>
<dbReference type="FunCoup" id="A0A1P8AW96">
    <property type="interactions" value="3136"/>
</dbReference>
<dbReference type="GeneID" id="3766796"/>
<evidence type="ECO:0000256" key="6">
    <source>
        <dbReference type="SAM" id="Phobius"/>
    </source>
</evidence>
<feature type="transmembrane region" description="Helical" evidence="6">
    <location>
        <begin position="269"/>
        <end position="293"/>
    </location>
</feature>
<feature type="domain" description="TLC" evidence="7">
    <location>
        <begin position="69"/>
        <end position="301"/>
    </location>
</feature>
<dbReference type="InParanoid" id="A0A1P8AW96"/>
<dbReference type="PIRSF" id="PIRSF005225">
    <property type="entry name" value="LAG1_LAC1"/>
    <property type="match status" value="1"/>
</dbReference>